<evidence type="ECO:0000256" key="11">
    <source>
        <dbReference type="ARBA" id="ARBA00022777"/>
    </source>
</evidence>
<dbReference type="InterPro" id="IPR008279">
    <property type="entry name" value="PEP-util_enz_mobile_dom"/>
</dbReference>
<evidence type="ECO:0000256" key="18">
    <source>
        <dbReference type="RuleBase" id="RU000504"/>
    </source>
</evidence>
<evidence type="ECO:0000256" key="4">
    <source>
        <dbReference type="ARBA" id="ARBA00006237"/>
    </source>
</evidence>
<dbReference type="InterPro" id="IPR015813">
    <property type="entry name" value="Pyrv/PenolPyrv_kinase-like_dom"/>
</dbReference>
<dbReference type="InterPro" id="IPR036637">
    <property type="entry name" value="Phosphohistidine_dom_sf"/>
</dbReference>
<gene>
    <name evidence="22" type="primary">pyk</name>
    <name evidence="22" type="ORF">COEU31_08900</name>
</gene>
<dbReference type="EC" id="2.7.1.40" evidence="6 17"/>
<evidence type="ECO:0000256" key="2">
    <source>
        <dbReference type="ARBA" id="ARBA00001958"/>
    </source>
</evidence>
<dbReference type="NCBIfam" id="NF004978">
    <property type="entry name" value="PRK06354.1"/>
    <property type="match status" value="1"/>
</dbReference>
<feature type="domain" description="Pyruvate kinase C-terminal" evidence="21">
    <location>
        <begin position="359"/>
        <end position="471"/>
    </location>
</feature>
<keyword evidence="13 18" id="KW-0460">Magnesium</keyword>
<comment type="cofactor">
    <cofactor evidence="1">
        <name>Mg(2+)</name>
        <dbReference type="ChEBI" id="CHEBI:18420"/>
    </cofactor>
</comment>
<dbReference type="PROSITE" id="PS00110">
    <property type="entry name" value="PYRUVATE_KINASE"/>
    <property type="match status" value="1"/>
</dbReference>
<evidence type="ECO:0000256" key="16">
    <source>
        <dbReference type="ARBA" id="ARBA00023317"/>
    </source>
</evidence>
<evidence type="ECO:0000259" key="20">
    <source>
        <dbReference type="Pfam" id="PF00391"/>
    </source>
</evidence>
<evidence type="ECO:0000256" key="12">
    <source>
        <dbReference type="ARBA" id="ARBA00022840"/>
    </source>
</evidence>
<evidence type="ECO:0000256" key="8">
    <source>
        <dbReference type="ARBA" id="ARBA00022679"/>
    </source>
</evidence>
<keyword evidence="14" id="KW-0630">Potassium</keyword>
<keyword evidence="9" id="KW-0479">Metal-binding</keyword>
<dbReference type="SUPFAM" id="SSF52935">
    <property type="entry name" value="PK C-terminal domain-like"/>
    <property type="match status" value="1"/>
</dbReference>
<dbReference type="SUPFAM" id="SSF51621">
    <property type="entry name" value="Phosphoenolpyruvate/pyruvate domain"/>
    <property type="match status" value="1"/>
</dbReference>
<comment type="similarity">
    <text evidence="5 18">Belongs to the pyruvate kinase family.</text>
</comment>
<dbReference type="Proteomes" id="UP000660047">
    <property type="component" value="Unassembled WGS sequence"/>
</dbReference>
<keyword evidence="12" id="KW-0067">ATP-binding</keyword>
<dbReference type="InterPro" id="IPR001697">
    <property type="entry name" value="Pyr_Knase"/>
</dbReference>
<dbReference type="GO" id="GO:0000287">
    <property type="term" value="F:magnesium ion binding"/>
    <property type="evidence" value="ECO:0007669"/>
    <property type="project" value="UniProtKB-UniRule"/>
</dbReference>
<sequence>MNLRKTKIICTLGPATDDDEVLRKLMIEGMDVARFNFSHGDHAQHRKNKDRVEKLREELGLPVATLLDTKGPEIRVGDFKEGKVELVEGQTFTLTTEDVVGDQAKVSITYKNLVNDVKPGDTILIDDGLINMKIEKVTDKDIVCRVENGGPVSNHKGVNVPRVNLTMPYISDVDRADIIFGIENDFDFIAASFVRSADDILEIRKILDEYECDNINIIAKIENMQGVDNIDDIIRVSDGIMVARGDMGVEIPLEDVPIIQKMIIKKVYNADKQVITATQMLDSMMIHPRPTRAEATDVANAIYDGTSAIMLSGETAAGKYPVEALHTMKTIAERAERDIDYNKRFFNRDAVQNPDITSAISHATCTTAIDLAAAAIITVTKSGKTARMLSKYRPKCPIIGCTPVKKVARQINLSWGVQPLLIGEENNTDDLFEHAVDAAKKHGYVKDGEVTVITAGVPLGVTGTTNLIKVHVVGHILVKGFSINERSATAPLCVCESEDELIKNYKDGDIIVINETSNRIMDQLKTASAIVCEKNGGNSHAAIVGLSRDIPVILGAQNATKILKSGAIVTVNGEDGVVISN</sequence>
<evidence type="ECO:0000256" key="13">
    <source>
        <dbReference type="ARBA" id="ARBA00022842"/>
    </source>
</evidence>
<dbReference type="Gene3D" id="2.40.33.10">
    <property type="entry name" value="PK beta-barrel domain-like"/>
    <property type="match status" value="1"/>
</dbReference>
<proteinExistence type="inferred from homology"/>
<dbReference type="FunFam" id="3.20.20.60:FF:000025">
    <property type="entry name" value="Pyruvate kinase"/>
    <property type="match status" value="1"/>
</dbReference>
<evidence type="ECO:0000256" key="10">
    <source>
        <dbReference type="ARBA" id="ARBA00022741"/>
    </source>
</evidence>
<evidence type="ECO:0000313" key="23">
    <source>
        <dbReference type="Proteomes" id="UP000660047"/>
    </source>
</evidence>
<dbReference type="InterPro" id="IPR040442">
    <property type="entry name" value="Pyrv_kinase-like_dom_sf"/>
</dbReference>
<feature type="domain" description="Pyruvate kinase barrel" evidence="19">
    <location>
        <begin position="4"/>
        <end position="324"/>
    </location>
</feature>
<keyword evidence="16 22" id="KW-0670">Pyruvate</keyword>
<evidence type="ECO:0000256" key="9">
    <source>
        <dbReference type="ARBA" id="ARBA00022723"/>
    </source>
</evidence>
<dbReference type="InterPro" id="IPR018209">
    <property type="entry name" value="Pyrv_Knase_AS"/>
</dbReference>
<evidence type="ECO:0000259" key="21">
    <source>
        <dbReference type="Pfam" id="PF02887"/>
    </source>
</evidence>
<comment type="similarity">
    <text evidence="4">In the C-terminal section; belongs to the PEP-utilizing enzyme family.</text>
</comment>
<evidence type="ECO:0000256" key="15">
    <source>
        <dbReference type="ARBA" id="ARBA00023152"/>
    </source>
</evidence>
<comment type="caution">
    <text evidence="22">The sequence shown here is derived from an EMBL/GenBank/DDBJ whole genome shotgun (WGS) entry which is preliminary data.</text>
</comment>
<dbReference type="Gene3D" id="3.50.30.10">
    <property type="entry name" value="Phosphohistidine domain"/>
    <property type="match status" value="1"/>
</dbReference>
<dbReference type="InterPro" id="IPR015793">
    <property type="entry name" value="Pyrv_Knase_brl"/>
</dbReference>
<evidence type="ECO:0000256" key="14">
    <source>
        <dbReference type="ARBA" id="ARBA00022958"/>
    </source>
</evidence>
<keyword evidence="8 18" id="KW-0808">Transferase</keyword>
<dbReference type="GO" id="GO:0016301">
    <property type="term" value="F:kinase activity"/>
    <property type="evidence" value="ECO:0007669"/>
    <property type="project" value="UniProtKB-KW"/>
</dbReference>
<evidence type="ECO:0000259" key="19">
    <source>
        <dbReference type="Pfam" id="PF00224"/>
    </source>
</evidence>
<dbReference type="InterPro" id="IPR015795">
    <property type="entry name" value="Pyrv_Knase_C"/>
</dbReference>
<dbReference type="SUPFAM" id="SSF50800">
    <property type="entry name" value="PK beta-barrel domain-like"/>
    <property type="match status" value="1"/>
</dbReference>
<evidence type="ECO:0000256" key="6">
    <source>
        <dbReference type="ARBA" id="ARBA00012142"/>
    </source>
</evidence>
<keyword evidence="15 18" id="KW-0324">Glycolysis</keyword>
<evidence type="ECO:0000256" key="7">
    <source>
        <dbReference type="ARBA" id="ARBA00018587"/>
    </source>
</evidence>
<dbReference type="Pfam" id="PF00391">
    <property type="entry name" value="PEP-utilizers"/>
    <property type="match status" value="1"/>
</dbReference>
<keyword evidence="11 18" id="KW-0418">Kinase</keyword>
<dbReference type="Gene3D" id="3.20.20.60">
    <property type="entry name" value="Phosphoenolpyruvate-binding domains"/>
    <property type="match status" value="1"/>
</dbReference>
<dbReference type="InterPro" id="IPR011037">
    <property type="entry name" value="Pyrv_Knase-like_insert_dom_sf"/>
</dbReference>
<comment type="cofactor">
    <cofactor evidence="2">
        <name>K(+)</name>
        <dbReference type="ChEBI" id="CHEBI:29103"/>
    </cofactor>
</comment>
<dbReference type="SUPFAM" id="SSF52009">
    <property type="entry name" value="Phosphohistidine domain"/>
    <property type="match status" value="1"/>
</dbReference>
<dbReference type="FunFam" id="2.40.33.10:FF:000001">
    <property type="entry name" value="Pyruvate kinase"/>
    <property type="match status" value="1"/>
</dbReference>
<dbReference type="PRINTS" id="PR01050">
    <property type="entry name" value="PYRUVTKNASE"/>
</dbReference>
<accession>A0AAI9NY43</accession>
<dbReference type="GO" id="GO:0005524">
    <property type="term" value="F:ATP binding"/>
    <property type="evidence" value="ECO:0007669"/>
    <property type="project" value="UniProtKB-KW"/>
</dbReference>
<dbReference type="Pfam" id="PF00224">
    <property type="entry name" value="PK"/>
    <property type="match status" value="1"/>
</dbReference>
<name>A0AAI9NY43_9FIRM</name>
<dbReference type="NCBIfam" id="TIGR01064">
    <property type="entry name" value="pyruv_kin"/>
    <property type="match status" value="1"/>
</dbReference>
<dbReference type="EMBL" id="BLYL01000004">
    <property type="protein sequence ID" value="GFO93844.1"/>
    <property type="molecule type" value="Genomic_DNA"/>
</dbReference>
<dbReference type="RefSeq" id="WP_022215812.1">
    <property type="nucleotide sequence ID" value="NZ_BLYL01000004.1"/>
</dbReference>
<organism evidence="22 23">
    <name type="scientific">Coprococcus eutactus</name>
    <dbReference type="NCBI Taxonomy" id="33043"/>
    <lineage>
        <taxon>Bacteria</taxon>
        <taxon>Bacillati</taxon>
        <taxon>Bacillota</taxon>
        <taxon>Clostridia</taxon>
        <taxon>Lachnospirales</taxon>
        <taxon>Lachnospiraceae</taxon>
        <taxon>Coprococcus</taxon>
    </lineage>
</organism>
<dbReference type="GO" id="GO:0030955">
    <property type="term" value="F:potassium ion binding"/>
    <property type="evidence" value="ECO:0007669"/>
    <property type="project" value="UniProtKB-UniRule"/>
</dbReference>
<evidence type="ECO:0000256" key="1">
    <source>
        <dbReference type="ARBA" id="ARBA00001946"/>
    </source>
</evidence>
<dbReference type="InterPro" id="IPR015806">
    <property type="entry name" value="Pyrv_Knase_insert_dom_sf"/>
</dbReference>
<protein>
    <recommendedName>
        <fullName evidence="7 17">Pyruvate kinase</fullName>
        <ecNumber evidence="6 17">2.7.1.40</ecNumber>
    </recommendedName>
</protein>
<evidence type="ECO:0000256" key="5">
    <source>
        <dbReference type="ARBA" id="ARBA00008663"/>
    </source>
</evidence>
<dbReference type="PANTHER" id="PTHR11817">
    <property type="entry name" value="PYRUVATE KINASE"/>
    <property type="match status" value="1"/>
</dbReference>
<dbReference type="AlphaFoldDB" id="A0AAI9NY43"/>
<feature type="domain" description="PEP-utilising enzyme mobile" evidence="20">
    <location>
        <begin position="506"/>
        <end position="576"/>
    </location>
</feature>
<comment type="pathway">
    <text evidence="3 18">Carbohydrate degradation; glycolysis; pyruvate from D-glyceraldehyde 3-phosphate: step 5/5.</text>
</comment>
<dbReference type="Pfam" id="PF02887">
    <property type="entry name" value="PK_C"/>
    <property type="match status" value="1"/>
</dbReference>
<evidence type="ECO:0000256" key="3">
    <source>
        <dbReference type="ARBA" id="ARBA00004997"/>
    </source>
</evidence>
<dbReference type="InterPro" id="IPR036918">
    <property type="entry name" value="Pyrv_Knase_C_sf"/>
</dbReference>
<evidence type="ECO:0000313" key="22">
    <source>
        <dbReference type="EMBL" id="GFO93844.1"/>
    </source>
</evidence>
<dbReference type="Gene3D" id="3.40.1380.20">
    <property type="entry name" value="Pyruvate kinase, C-terminal domain"/>
    <property type="match status" value="1"/>
</dbReference>
<evidence type="ECO:0000256" key="17">
    <source>
        <dbReference type="NCBIfam" id="TIGR01064"/>
    </source>
</evidence>
<reference evidence="22" key="1">
    <citation type="submission" date="2020-06" db="EMBL/GenBank/DDBJ databases">
        <title>Characterization of fructooligosaccharide metabolism and fructooligosaccharide-degrading enzymes in human commensal butyrate producers.</title>
        <authorList>
            <person name="Tanno H."/>
            <person name="Fujii T."/>
            <person name="Hirano K."/>
            <person name="Maeno S."/>
            <person name="Tonozuka T."/>
            <person name="Sakamoto M."/>
            <person name="Ohkuma M."/>
            <person name="Tochio T."/>
            <person name="Endo A."/>
        </authorList>
    </citation>
    <scope>NUCLEOTIDE SEQUENCE</scope>
    <source>
        <strain evidence="22">JCM 31265</strain>
    </source>
</reference>
<dbReference type="NCBIfam" id="NF004491">
    <property type="entry name" value="PRK05826.1"/>
    <property type="match status" value="1"/>
</dbReference>
<comment type="catalytic activity">
    <reaction evidence="18">
        <text>pyruvate + ATP = phosphoenolpyruvate + ADP + H(+)</text>
        <dbReference type="Rhea" id="RHEA:18157"/>
        <dbReference type="ChEBI" id="CHEBI:15361"/>
        <dbReference type="ChEBI" id="CHEBI:15378"/>
        <dbReference type="ChEBI" id="CHEBI:30616"/>
        <dbReference type="ChEBI" id="CHEBI:58702"/>
        <dbReference type="ChEBI" id="CHEBI:456216"/>
        <dbReference type="EC" id="2.7.1.40"/>
    </reaction>
</comment>
<dbReference type="GO" id="GO:0004743">
    <property type="term" value="F:pyruvate kinase activity"/>
    <property type="evidence" value="ECO:0007669"/>
    <property type="project" value="UniProtKB-UniRule"/>
</dbReference>
<keyword evidence="10" id="KW-0547">Nucleotide-binding</keyword>